<name>A0A9X2ANL2_9FLAO</name>
<evidence type="ECO:0000313" key="1">
    <source>
        <dbReference type="EMBL" id="MCI2230024.1"/>
    </source>
</evidence>
<keyword evidence="2" id="KW-1185">Reference proteome</keyword>
<dbReference type="AlphaFoldDB" id="A0A9X2ANL2"/>
<dbReference type="RefSeq" id="WP_242179134.1">
    <property type="nucleotide sequence ID" value="NZ_JAKQYM010000010.1"/>
</dbReference>
<evidence type="ECO:0000313" key="2">
    <source>
        <dbReference type="Proteomes" id="UP001139369"/>
    </source>
</evidence>
<organism evidence="1 2">
    <name type="scientific">Polaribacter marinus</name>
    <dbReference type="NCBI Taxonomy" id="2916838"/>
    <lineage>
        <taxon>Bacteria</taxon>
        <taxon>Pseudomonadati</taxon>
        <taxon>Bacteroidota</taxon>
        <taxon>Flavobacteriia</taxon>
        <taxon>Flavobacteriales</taxon>
        <taxon>Flavobacteriaceae</taxon>
    </lineage>
</organism>
<accession>A0A9X2ANL2</accession>
<proteinExistence type="predicted"/>
<comment type="caution">
    <text evidence="1">The sequence shown here is derived from an EMBL/GenBank/DDBJ whole genome shotgun (WGS) entry which is preliminary data.</text>
</comment>
<protein>
    <submittedName>
        <fullName evidence="1">Uracil-DNA glycosylase family protein</fullName>
    </submittedName>
</protein>
<reference evidence="1" key="1">
    <citation type="submission" date="2022-02" db="EMBL/GenBank/DDBJ databases">
        <title>Polaribacter sp. MSW13, isolated from seawater.</title>
        <authorList>
            <person name="Kristyanto S."/>
            <person name="Jung J."/>
            <person name="Jeon C.O."/>
        </authorList>
    </citation>
    <scope>NUCLEOTIDE SEQUENCE</scope>
    <source>
        <strain evidence="1">MSW13</strain>
    </source>
</reference>
<dbReference type="EMBL" id="JAKQYM010000010">
    <property type="protein sequence ID" value="MCI2230024.1"/>
    <property type="molecule type" value="Genomic_DNA"/>
</dbReference>
<sequence>MIEKFAEIIPNDLREISGSVFYSGRNAFIGKKKLYLLGINPGGNIERQKTETLKWHTEKVLSEKSSNWSAYKDESWRGQVPGTQGLQPRILHLLKKLELSAHEVPASNVVFVRSSREKDIKELYNEYAEKCWNFHERVINDLSIKTILCFGKTPGNFVKKKLKANILIDEFIENNNRNWKTQVFKNENNEKVIIATHPSIADWTNIKTDPSSIIRKHLE</sequence>
<dbReference type="InterPro" id="IPR036895">
    <property type="entry name" value="Uracil-DNA_glycosylase-like_sf"/>
</dbReference>
<gene>
    <name evidence="1" type="ORF">MC378_12670</name>
</gene>
<dbReference type="Proteomes" id="UP001139369">
    <property type="component" value="Unassembled WGS sequence"/>
</dbReference>
<dbReference type="Gene3D" id="3.40.470.10">
    <property type="entry name" value="Uracil-DNA glycosylase-like domain"/>
    <property type="match status" value="1"/>
</dbReference>